<dbReference type="Proteomes" id="UP000663981">
    <property type="component" value="Unassembled WGS sequence"/>
</dbReference>
<evidence type="ECO:0000313" key="2">
    <source>
        <dbReference type="EMBL" id="MBO1513119.1"/>
    </source>
</evidence>
<dbReference type="RefSeq" id="WP_207979911.1">
    <property type="nucleotide sequence ID" value="NZ_JAGDEL010000012.1"/>
</dbReference>
<evidence type="ECO:0000313" key="3">
    <source>
        <dbReference type="Proteomes" id="UP000663981"/>
    </source>
</evidence>
<keyword evidence="3" id="KW-1185">Reference proteome</keyword>
<dbReference type="EMBL" id="JAGDEL010000012">
    <property type="protein sequence ID" value="MBO1513119.1"/>
    <property type="molecule type" value="Genomic_DNA"/>
</dbReference>
<sequence>MAQDVLCEVNNCNYWAKGNKCKADAIYVVSHTGEQASNSKETDCKTFEPSEA</sequence>
<gene>
    <name evidence="2" type="ORF">I7822_15830</name>
</gene>
<reference evidence="2 3" key="1">
    <citation type="submission" date="2021-03" db="EMBL/GenBank/DDBJ databases">
        <title>Whole genome sequence of Metabacillus bambusae BG109.</title>
        <authorList>
            <person name="Jeong J.W."/>
        </authorList>
    </citation>
    <scope>NUCLEOTIDE SEQUENCE [LARGE SCALE GENOMIC DNA]</scope>
    <source>
        <strain evidence="2 3">BG109</strain>
    </source>
</reference>
<evidence type="ECO:0000259" key="1">
    <source>
        <dbReference type="Pfam" id="PF07561"/>
    </source>
</evidence>
<accession>A0ABS3N4D8</accession>
<dbReference type="InterPro" id="IPR011437">
    <property type="entry name" value="DUF1540"/>
</dbReference>
<name>A0ABS3N4D8_9BACI</name>
<protein>
    <submittedName>
        <fullName evidence="2">DUF1540 domain-containing protein</fullName>
    </submittedName>
</protein>
<dbReference type="Pfam" id="PF07561">
    <property type="entry name" value="DUF1540"/>
    <property type="match status" value="1"/>
</dbReference>
<proteinExistence type="predicted"/>
<comment type="caution">
    <text evidence="2">The sequence shown here is derived from an EMBL/GenBank/DDBJ whole genome shotgun (WGS) entry which is preliminary data.</text>
</comment>
<feature type="domain" description="DUF1540" evidence="1">
    <location>
        <begin position="5"/>
        <end position="47"/>
    </location>
</feature>
<organism evidence="2 3">
    <name type="scientific">Metabacillus bambusae</name>
    <dbReference type="NCBI Taxonomy" id="2795218"/>
    <lineage>
        <taxon>Bacteria</taxon>
        <taxon>Bacillati</taxon>
        <taxon>Bacillota</taxon>
        <taxon>Bacilli</taxon>
        <taxon>Bacillales</taxon>
        <taxon>Bacillaceae</taxon>
        <taxon>Metabacillus</taxon>
    </lineage>
</organism>